<name>Q0SBU9_RHOJR</name>
<dbReference type="AlphaFoldDB" id="Q0SBU9"/>
<evidence type="ECO:0000256" key="1">
    <source>
        <dbReference type="SAM" id="SignalP"/>
    </source>
</evidence>
<dbReference type="HOGENOM" id="CLU_857463_0_0_11"/>
<dbReference type="EMBL" id="CP000431">
    <property type="protein sequence ID" value="ABG94987.1"/>
    <property type="molecule type" value="Genomic_DNA"/>
</dbReference>
<evidence type="ECO:0000313" key="3">
    <source>
        <dbReference type="Proteomes" id="UP000008710"/>
    </source>
</evidence>
<feature type="signal peptide" evidence="1">
    <location>
        <begin position="1"/>
        <end position="43"/>
    </location>
</feature>
<dbReference type="Proteomes" id="UP000008710">
    <property type="component" value="Chromosome"/>
</dbReference>
<dbReference type="eggNOG" id="ENOG5034BAU">
    <property type="taxonomic scope" value="Bacteria"/>
</dbReference>
<dbReference type="PATRIC" id="fig|101510.16.peg.3219"/>
<dbReference type="RefSeq" id="WP_011595847.1">
    <property type="nucleotide sequence ID" value="NC_008268.1"/>
</dbReference>
<evidence type="ECO:0008006" key="4">
    <source>
        <dbReference type="Google" id="ProtNLM"/>
    </source>
</evidence>
<evidence type="ECO:0000313" key="2">
    <source>
        <dbReference type="EMBL" id="ABG94987.1"/>
    </source>
</evidence>
<dbReference type="KEGG" id="rha:RHA1_ro03184"/>
<sequence length="305" mass="32594">MIGTETLPPAKERFAMWPKSLRSTLLISAVVPAALLLPALASAAEPTSEGSQSAFEREIDKIGWHDGFEITVDKVTANSDDASTTLDFDLNYKNLVGVSHTPTDKAYLEVDGAVVKLSFDSPEIAGGGEAFGTATASVKTSSDAPDVIDSVVLVYGQADENQTRIPLAEQDSVESIEPRGLPVGMTFGTDMEITLDEAFLWPSYQPGEKGKHEVWVKINANCGRCSTGGFSDVNPGDFELSGPDGQSARGDKRGGFISENVSSINKIEGEWIVFVMDEPVPGAYTFLWENSNPAKPAQASTQITL</sequence>
<keyword evidence="1" id="KW-0732">Signal</keyword>
<organism evidence="2 3">
    <name type="scientific">Rhodococcus jostii (strain RHA1)</name>
    <dbReference type="NCBI Taxonomy" id="101510"/>
    <lineage>
        <taxon>Bacteria</taxon>
        <taxon>Bacillati</taxon>
        <taxon>Actinomycetota</taxon>
        <taxon>Actinomycetes</taxon>
        <taxon>Mycobacteriales</taxon>
        <taxon>Nocardiaceae</taxon>
        <taxon>Rhodococcus</taxon>
    </lineage>
</organism>
<reference evidence="3" key="1">
    <citation type="journal article" date="2006" name="Proc. Natl. Acad. Sci. U.S.A.">
        <title>The complete genome of Rhodococcus sp. RHA1 provides insights into a catabolic powerhouse.</title>
        <authorList>
            <person name="McLeod M.P."/>
            <person name="Warren R.L."/>
            <person name="Hsiao W.W.L."/>
            <person name="Araki N."/>
            <person name="Myhre M."/>
            <person name="Fernandes C."/>
            <person name="Miyazawa D."/>
            <person name="Wong W."/>
            <person name="Lillquist A.L."/>
            <person name="Wang D."/>
            <person name="Dosanjh M."/>
            <person name="Hara H."/>
            <person name="Petrescu A."/>
            <person name="Morin R.D."/>
            <person name="Yang G."/>
            <person name="Stott J.M."/>
            <person name="Schein J.E."/>
            <person name="Shin H."/>
            <person name="Smailus D."/>
            <person name="Siddiqui A.S."/>
            <person name="Marra M.A."/>
            <person name="Jones S.J.M."/>
            <person name="Holt R."/>
            <person name="Brinkman F.S.L."/>
            <person name="Miyauchi K."/>
            <person name="Fukuda M."/>
            <person name="Davies J.E."/>
            <person name="Mohn W.W."/>
            <person name="Eltis L.D."/>
        </authorList>
    </citation>
    <scope>NUCLEOTIDE SEQUENCE [LARGE SCALE GENOMIC DNA]</scope>
    <source>
        <strain evidence="3">RHA1</strain>
    </source>
</reference>
<accession>Q0SBU9</accession>
<gene>
    <name evidence="2" type="ordered locus">RHA1_ro03184</name>
</gene>
<feature type="chain" id="PRO_5004176405" description="Lipoprotein" evidence="1">
    <location>
        <begin position="44"/>
        <end position="305"/>
    </location>
</feature>
<proteinExistence type="predicted"/>
<protein>
    <recommendedName>
        <fullName evidence="4">Lipoprotein</fullName>
    </recommendedName>
</protein>